<evidence type="ECO:0008006" key="2">
    <source>
        <dbReference type="Google" id="ProtNLM"/>
    </source>
</evidence>
<proteinExistence type="predicted"/>
<accession>A0A7C4RQV6</accession>
<dbReference type="InterPro" id="IPR006522">
    <property type="entry name" value="Phage_virion_morphogenesis"/>
</dbReference>
<protein>
    <recommendedName>
        <fullName evidence="2">Phage virion morphogenesis protein</fullName>
    </recommendedName>
</protein>
<dbReference type="Pfam" id="PF05069">
    <property type="entry name" value="Phage_tail_S"/>
    <property type="match status" value="1"/>
</dbReference>
<dbReference type="EMBL" id="DSUH01000079">
    <property type="protein sequence ID" value="HGU31952.1"/>
    <property type="molecule type" value="Genomic_DNA"/>
</dbReference>
<organism evidence="1">
    <name type="scientific">Desulfatirhabdium butyrativorans</name>
    <dbReference type="NCBI Taxonomy" id="340467"/>
    <lineage>
        <taxon>Bacteria</taxon>
        <taxon>Pseudomonadati</taxon>
        <taxon>Thermodesulfobacteriota</taxon>
        <taxon>Desulfobacteria</taxon>
        <taxon>Desulfobacterales</taxon>
        <taxon>Desulfatirhabdiaceae</taxon>
        <taxon>Desulfatirhabdium</taxon>
    </lineage>
</organism>
<dbReference type="AlphaFoldDB" id="A0A7C4RQV6"/>
<name>A0A7C4RQV6_9BACT</name>
<sequence length="175" mass="19791">MSMDVKINDDSLQTMLRELIARMGNLKPVMNSIGEDIVESVLSNFEAGGRPTKWLDLANSTIRQRMRENKWPGMILARKGMAGGLMGSIHHTPFPNKVYAPVHQFGAAKGSFGTQEVVVRGHTRYTKYGKVEARTHTRRQILPWGDIPARPSLMVQDEDWTTIRDTLTHYIFKPA</sequence>
<gene>
    <name evidence="1" type="ORF">ENS29_03740</name>
</gene>
<reference evidence="1" key="1">
    <citation type="journal article" date="2020" name="mSystems">
        <title>Genome- and Community-Level Interaction Insights into Carbon Utilization and Element Cycling Functions of Hydrothermarchaeota in Hydrothermal Sediment.</title>
        <authorList>
            <person name="Zhou Z."/>
            <person name="Liu Y."/>
            <person name="Xu W."/>
            <person name="Pan J."/>
            <person name="Luo Z.H."/>
            <person name="Li M."/>
        </authorList>
    </citation>
    <scope>NUCLEOTIDE SEQUENCE [LARGE SCALE GENOMIC DNA]</scope>
    <source>
        <strain evidence="1">SpSt-477</strain>
    </source>
</reference>
<evidence type="ECO:0000313" key="1">
    <source>
        <dbReference type="EMBL" id="HGU31952.1"/>
    </source>
</evidence>
<comment type="caution">
    <text evidence="1">The sequence shown here is derived from an EMBL/GenBank/DDBJ whole genome shotgun (WGS) entry which is preliminary data.</text>
</comment>